<keyword evidence="3" id="KW-1185">Reference proteome</keyword>
<accession>A0A9Q1B963</accession>
<feature type="non-terminal residue" evidence="2">
    <location>
        <position position="86"/>
    </location>
</feature>
<organism evidence="2 3">
    <name type="scientific">Phrynocephalus forsythii</name>
    <dbReference type="NCBI Taxonomy" id="171643"/>
    <lineage>
        <taxon>Eukaryota</taxon>
        <taxon>Metazoa</taxon>
        <taxon>Chordata</taxon>
        <taxon>Craniata</taxon>
        <taxon>Vertebrata</taxon>
        <taxon>Euteleostomi</taxon>
        <taxon>Lepidosauria</taxon>
        <taxon>Squamata</taxon>
        <taxon>Bifurcata</taxon>
        <taxon>Unidentata</taxon>
        <taxon>Episquamata</taxon>
        <taxon>Toxicofera</taxon>
        <taxon>Iguania</taxon>
        <taxon>Acrodonta</taxon>
        <taxon>Agamidae</taxon>
        <taxon>Agaminae</taxon>
        <taxon>Phrynocephalus</taxon>
    </lineage>
</organism>
<reference evidence="2" key="1">
    <citation type="journal article" date="2023" name="DNA Res.">
        <title>Chromosome-level genome assembly of Phrynocephalus forsythii using third-generation DNA sequencing and Hi-C analysis.</title>
        <authorList>
            <person name="Qi Y."/>
            <person name="Zhao W."/>
            <person name="Zhao Y."/>
            <person name="Niu C."/>
            <person name="Cao S."/>
            <person name="Zhang Y."/>
        </authorList>
    </citation>
    <scope>NUCLEOTIDE SEQUENCE</scope>
    <source>
        <tissue evidence="2">Muscle</tissue>
    </source>
</reference>
<gene>
    <name evidence="2" type="ORF">JRQ81_001550</name>
</gene>
<dbReference type="AlphaFoldDB" id="A0A9Q1B963"/>
<name>A0A9Q1B963_9SAUR</name>
<evidence type="ECO:0000256" key="1">
    <source>
        <dbReference type="SAM" id="MobiDB-lite"/>
    </source>
</evidence>
<comment type="caution">
    <text evidence="2">The sequence shown here is derived from an EMBL/GenBank/DDBJ whole genome shotgun (WGS) entry which is preliminary data.</text>
</comment>
<proteinExistence type="predicted"/>
<protein>
    <submittedName>
        <fullName evidence="2">Uncharacterized protein</fullName>
    </submittedName>
</protein>
<sequence>FQQADTHPDTEIGTLLQTTHAPKFILAIRFRGTNNVNTQCEGYVYLSSANVIYAIFRQQYHTALYTGQTEQPKHKRVSGQKSNISN</sequence>
<evidence type="ECO:0000313" key="3">
    <source>
        <dbReference type="Proteomes" id="UP001142489"/>
    </source>
</evidence>
<dbReference type="EMBL" id="JAPFRF010000001">
    <property type="protein sequence ID" value="KAJ7345600.1"/>
    <property type="molecule type" value="Genomic_DNA"/>
</dbReference>
<feature type="non-terminal residue" evidence="2">
    <location>
        <position position="1"/>
    </location>
</feature>
<feature type="region of interest" description="Disordered" evidence="1">
    <location>
        <begin position="67"/>
        <end position="86"/>
    </location>
</feature>
<evidence type="ECO:0000313" key="2">
    <source>
        <dbReference type="EMBL" id="KAJ7345600.1"/>
    </source>
</evidence>
<dbReference type="Proteomes" id="UP001142489">
    <property type="component" value="Unassembled WGS sequence"/>
</dbReference>